<keyword evidence="9 12" id="KW-0862">Zinc</keyword>
<dbReference type="InterPro" id="IPR024072">
    <property type="entry name" value="DHFR-like_dom_sf"/>
</dbReference>
<dbReference type="Gene3D" id="3.40.430.10">
    <property type="entry name" value="Dihydrofolate Reductase, subunit A"/>
    <property type="match status" value="1"/>
</dbReference>
<dbReference type="GO" id="GO:0008835">
    <property type="term" value="F:diaminohydroxyphosphoribosylaminopyrimidine deaminase activity"/>
    <property type="evidence" value="ECO:0007669"/>
    <property type="project" value="UniProtKB-EC"/>
</dbReference>
<dbReference type="GO" id="GO:0009231">
    <property type="term" value="P:riboflavin biosynthetic process"/>
    <property type="evidence" value="ECO:0007669"/>
    <property type="project" value="UniProtKB-UniPathway"/>
</dbReference>
<feature type="binding site" evidence="11">
    <location>
        <begin position="292"/>
        <end position="298"/>
    </location>
    <ligand>
        <name>NADP(+)</name>
        <dbReference type="ChEBI" id="CHEBI:58349"/>
    </ligand>
</feature>
<dbReference type="EC" id="3.5.4.26" evidence="9"/>
<evidence type="ECO:0000256" key="1">
    <source>
        <dbReference type="ARBA" id="ARBA00002151"/>
    </source>
</evidence>
<feature type="binding site" evidence="11">
    <location>
        <position position="202"/>
    </location>
    <ligand>
        <name>substrate</name>
    </ligand>
</feature>
<dbReference type="AlphaFoldDB" id="A0A1N7REF6"/>
<dbReference type="PANTHER" id="PTHR38011:SF7">
    <property type="entry name" value="2,5-DIAMINO-6-RIBOSYLAMINO-4(3H)-PYRIMIDINONE 5'-PHOSPHATE REDUCTASE"/>
    <property type="match status" value="1"/>
</dbReference>
<evidence type="ECO:0000256" key="12">
    <source>
        <dbReference type="PIRSR" id="PIRSR006769-3"/>
    </source>
</evidence>
<dbReference type="EC" id="1.1.1.193" evidence="9"/>
<dbReference type="EMBL" id="FTOR01000012">
    <property type="protein sequence ID" value="SIT33511.1"/>
    <property type="molecule type" value="Genomic_DNA"/>
</dbReference>
<comment type="catalytic activity">
    <reaction evidence="9">
        <text>5-amino-6-(5-phospho-D-ribitylamino)uracil + NADP(+) = 5-amino-6-(5-phospho-D-ribosylamino)uracil + NADPH + H(+)</text>
        <dbReference type="Rhea" id="RHEA:17845"/>
        <dbReference type="ChEBI" id="CHEBI:15378"/>
        <dbReference type="ChEBI" id="CHEBI:57783"/>
        <dbReference type="ChEBI" id="CHEBI:58349"/>
        <dbReference type="ChEBI" id="CHEBI:58421"/>
        <dbReference type="ChEBI" id="CHEBI:58453"/>
        <dbReference type="EC" id="1.1.1.193"/>
    </reaction>
</comment>
<keyword evidence="7 9" id="KW-0560">Oxidoreductase</keyword>
<feature type="domain" description="CMP/dCMP-type deaminase" evidence="13">
    <location>
        <begin position="1"/>
        <end position="121"/>
    </location>
</feature>
<feature type="binding site" evidence="11">
    <location>
        <position position="152"/>
    </location>
    <ligand>
        <name>NADP(+)</name>
        <dbReference type="ChEBI" id="CHEBI:58349"/>
    </ligand>
</feature>
<feature type="active site" description="Proton donor" evidence="10">
    <location>
        <position position="46"/>
    </location>
</feature>
<dbReference type="InterPro" id="IPR016193">
    <property type="entry name" value="Cytidine_deaminase-like"/>
</dbReference>
<dbReference type="Pfam" id="PF00383">
    <property type="entry name" value="dCMP_cyt_deam_1"/>
    <property type="match status" value="1"/>
</dbReference>
<comment type="similarity">
    <text evidence="4 9">In the N-terminal section; belongs to the cytidine and deoxycytidylate deaminase family.</text>
</comment>
<feature type="binding site" evidence="11">
    <location>
        <position position="198"/>
    </location>
    <ligand>
        <name>NADP(+)</name>
        <dbReference type="ChEBI" id="CHEBI:58349"/>
    </ligand>
</feature>
<accession>A0A1N7REF6</accession>
<keyword evidence="9" id="KW-0378">Hydrolase</keyword>
<evidence type="ECO:0000313" key="15">
    <source>
        <dbReference type="Proteomes" id="UP000186917"/>
    </source>
</evidence>
<dbReference type="RefSeq" id="WP_076382300.1">
    <property type="nucleotide sequence ID" value="NZ_AP017422.1"/>
</dbReference>
<dbReference type="GO" id="GO:0046872">
    <property type="term" value="F:metal ion binding"/>
    <property type="evidence" value="ECO:0007669"/>
    <property type="project" value="UniProtKB-KW"/>
</dbReference>
<dbReference type="PROSITE" id="PS51747">
    <property type="entry name" value="CYT_DCMP_DEAMINASES_2"/>
    <property type="match status" value="1"/>
</dbReference>
<comment type="pathway">
    <text evidence="2 9">Cofactor biosynthesis; riboflavin biosynthesis; 5-amino-6-(D-ribitylamino)uracil from GTP: step 2/4.</text>
</comment>
<dbReference type="UniPathway" id="UPA00275">
    <property type="reaction ID" value="UER00401"/>
</dbReference>
<comment type="function">
    <text evidence="1 9">Converts 2,5-diamino-6-(ribosylamino)-4(3h)-pyrimidinone 5'-phosphate into 5-amino-6-(ribosylamino)-2,4(1h,3h)-pyrimidinedione 5'-phosphate.</text>
</comment>
<feature type="binding site" evidence="12">
    <location>
        <position position="44"/>
    </location>
    <ligand>
        <name>Zn(2+)</name>
        <dbReference type="ChEBI" id="CHEBI:29105"/>
        <note>catalytic</note>
    </ligand>
</feature>
<evidence type="ECO:0000256" key="6">
    <source>
        <dbReference type="ARBA" id="ARBA00022857"/>
    </source>
</evidence>
<dbReference type="InterPro" id="IPR002734">
    <property type="entry name" value="RibDG_C"/>
</dbReference>
<gene>
    <name evidence="14" type="ORF">SAMN05421788_112209</name>
</gene>
<comment type="similarity">
    <text evidence="5 9">In the C-terminal section; belongs to the HTP reductase family.</text>
</comment>
<feature type="binding site" evidence="11">
    <location>
        <position position="205"/>
    </location>
    <ligand>
        <name>substrate</name>
    </ligand>
</feature>
<dbReference type="SUPFAM" id="SSF53927">
    <property type="entry name" value="Cytidine deaminase-like"/>
    <property type="match status" value="1"/>
</dbReference>
<evidence type="ECO:0000256" key="2">
    <source>
        <dbReference type="ARBA" id="ARBA00004882"/>
    </source>
</evidence>
<feature type="binding site" evidence="11">
    <location>
        <position position="182"/>
    </location>
    <ligand>
        <name>substrate</name>
    </ligand>
</feature>
<dbReference type="PIRSF" id="PIRSF006769">
    <property type="entry name" value="RibD"/>
    <property type="match status" value="1"/>
</dbReference>
<dbReference type="OrthoDB" id="9800865at2"/>
<evidence type="ECO:0000256" key="9">
    <source>
        <dbReference type="PIRNR" id="PIRNR006769"/>
    </source>
</evidence>
<sequence length="351" mass="39449">MQRCLQLAKLGAGRVAPNPMVGSVLVYENRIIGEGYHEVYGKAHAEVNCINSVRPEDAHLIPLATIYVSLEPCAHFGKTPPCADLIIKHGIQTVVVGCRDPFKEVNGKGIEKLQQAGVTVITGVLEQDCLELNKRFFTFHTRHRPYMILKWAKTADDKIASYSNTRLIISNEFTNRLVHKWRTEETGILVGTQTARVDNPQLTARLWQGKHPVRMVIDKDLKLPSSLHLMQGSPVTIVFNTQKHSEELDAKLVNARIEGVYYYQVNNDTSLLHQVLNACYLLQIQSVLVEGGAYLQQSIIAENCWDEARVITNEQLWVKEGLAAPKLETATPVATCQLQNDRIDTYINNQQ</sequence>
<comment type="pathway">
    <text evidence="3 9">Cofactor biosynthesis; riboflavin biosynthesis; 5-amino-6-(D-ribitylamino)uracil from GTP: step 3/4.</text>
</comment>
<evidence type="ECO:0000313" key="14">
    <source>
        <dbReference type="EMBL" id="SIT33511.1"/>
    </source>
</evidence>
<keyword evidence="8" id="KW-0511">Multifunctional enzyme</keyword>
<organism evidence="14 15">
    <name type="scientific">Filimonas lacunae</name>
    <dbReference type="NCBI Taxonomy" id="477680"/>
    <lineage>
        <taxon>Bacteria</taxon>
        <taxon>Pseudomonadati</taxon>
        <taxon>Bacteroidota</taxon>
        <taxon>Chitinophagia</taxon>
        <taxon>Chitinophagales</taxon>
        <taxon>Chitinophagaceae</taxon>
        <taxon>Filimonas</taxon>
    </lineage>
</organism>
<dbReference type="GO" id="GO:0008703">
    <property type="term" value="F:5-amino-6-(5-phosphoribosylamino)uracil reductase activity"/>
    <property type="evidence" value="ECO:0007669"/>
    <property type="project" value="UniProtKB-EC"/>
</dbReference>
<feature type="binding site" evidence="11">
    <location>
        <position position="290"/>
    </location>
    <ligand>
        <name>substrate</name>
    </ligand>
</feature>
<keyword evidence="15" id="KW-1185">Reference proteome</keyword>
<dbReference type="STRING" id="477680.SAMN05421788_112209"/>
<dbReference type="SUPFAM" id="SSF53597">
    <property type="entry name" value="Dihydrofolate reductase-like"/>
    <property type="match status" value="1"/>
</dbReference>
<feature type="binding site" evidence="11">
    <location>
        <position position="194"/>
    </location>
    <ligand>
        <name>NADP(+)</name>
        <dbReference type="ChEBI" id="CHEBI:58349"/>
    </ligand>
</feature>
<comment type="catalytic activity">
    <reaction evidence="9">
        <text>2,5-diamino-6-hydroxy-4-(5-phosphoribosylamino)-pyrimidine + H2O + H(+) = 5-amino-6-(5-phospho-D-ribosylamino)uracil + NH4(+)</text>
        <dbReference type="Rhea" id="RHEA:21868"/>
        <dbReference type="ChEBI" id="CHEBI:15377"/>
        <dbReference type="ChEBI" id="CHEBI:15378"/>
        <dbReference type="ChEBI" id="CHEBI:28938"/>
        <dbReference type="ChEBI" id="CHEBI:58453"/>
        <dbReference type="ChEBI" id="CHEBI:58614"/>
        <dbReference type="EC" id="3.5.4.26"/>
    </reaction>
</comment>
<dbReference type="PANTHER" id="PTHR38011">
    <property type="entry name" value="DIHYDROFOLATE REDUCTASE FAMILY PROTEIN (AFU_ORTHOLOGUE AFUA_8G06820)"/>
    <property type="match status" value="1"/>
</dbReference>
<evidence type="ECO:0000256" key="7">
    <source>
        <dbReference type="ARBA" id="ARBA00023002"/>
    </source>
</evidence>
<keyword evidence="9 12" id="KW-0479">Metal-binding</keyword>
<comment type="cofactor">
    <cofactor evidence="9 12">
        <name>Zn(2+)</name>
        <dbReference type="ChEBI" id="CHEBI:29105"/>
    </cofactor>
    <text evidence="9 12">Binds 1 zinc ion.</text>
</comment>
<evidence type="ECO:0000256" key="10">
    <source>
        <dbReference type="PIRSR" id="PIRSR006769-1"/>
    </source>
</evidence>
<protein>
    <recommendedName>
        <fullName evidence="9">Riboflavin biosynthesis protein RibD</fullName>
    </recommendedName>
    <domain>
        <recommendedName>
            <fullName evidence="9">Diaminohydroxyphosphoribosylaminopyrimidine deaminase</fullName>
            <shortName evidence="9">DRAP deaminase</shortName>
            <ecNumber evidence="9">3.5.4.26</ecNumber>
        </recommendedName>
        <alternativeName>
            <fullName evidence="9">Riboflavin-specific deaminase</fullName>
        </alternativeName>
    </domain>
    <domain>
        <recommendedName>
            <fullName evidence="9">5-amino-6-(5-phosphoribosylamino)uracil reductase</fullName>
            <ecNumber evidence="9">1.1.1.193</ecNumber>
        </recommendedName>
        <alternativeName>
            <fullName evidence="9">HTP reductase</fullName>
        </alternativeName>
    </domain>
</protein>
<evidence type="ECO:0000259" key="13">
    <source>
        <dbReference type="PROSITE" id="PS51747"/>
    </source>
</evidence>
<dbReference type="InterPro" id="IPR050765">
    <property type="entry name" value="Riboflavin_Biosynth_HTPR"/>
</dbReference>
<dbReference type="InterPro" id="IPR002125">
    <property type="entry name" value="CMP_dCMP_dom"/>
</dbReference>
<reference evidence="15" key="1">
    <citation type="submission" date="2017-01" db="EMBL/GenBank/DDBJ databases">
        <authorList>
            <person name="Varghese N."/>
            <person name="Submissions S."/>
        </authorList>
    </citation>
    <scope>NUCLEOTIDE SEQUENCE [LARGE SCALE GENOMIC DNA]</scope>
    <source>
        <strain evidence="15">DSM 21054</strain>
    </source>
</reference>
<evidence type="ECO:0000256" key="8">
    <source>
        <dbReference type="ARBA" id="ARBA00023268"/>
    </source>
</evidence>
<name>A0A1N7REF6_9BACT</name>
<evidence type="ECO:0000256" key="11">
    <source>
        <dbReference type="PIRSR" id="PIRSR006769-2"/>
    </source>
</evidence>
<dbReference type="Pfam" id="PF01872">
    <property type="entry name" value="RibD_C"/>
    <property type="match status" value="1"/>
</dbReference>
<dbReference type="InterPro" id="IPR004794">
    <property type="entry name" value="Eubact_RibD"/>
</dbReference>
<feature type="binding site" evidence="12">
    <location>
        <position position="73"/>
    </location>
    <ligand>
        <name>Zn(2+)</name>
        <dbReference type="ChEBI" id="CHEBI:29105"/>
        <note>catalytic</note>
    </ligand>
</feature>
<feature type="binding site" evidence="12">
    <location>
        <position position="82"/>
    </location>
    <ligand>
        <name>Zn(2+)</name>
        <dbReference type="ChEBI" id="CHEBI:29105"/>
        <note>catalytic</note>
    </ligand>
</feature>
<keyword evidence="9" id="KW-0686">Riboflavin biosynthesis</keyword>
<evidence type="ECO:0000256" key="4">
    <source>
        <dbReference type="ARBA" id="ARBA00005259"/>
    </source>
</evidence>
<dbReference type="Gene3D" id="3.40.140.10">
    <property type="entry name" value="Cytidine Deaminase, domain 2"/>
    <property type="match status" value="1"/>
</dbReference>
<evidence type="ECO:0000256" key="3">
    <source>
        <dbReference type="ARBA" id="ARBA00004910"/>
    </source>
</evidence>
<proteinExistence type="inferred from homology"/>
<dbReference type="Proteomes" id="UP000186917">
    <property type="component" value="Unassembled WGS sequence"/>
</dbReference>
<keyword evidence="6 9" id="KW-0521">NADP</keyword>
<evidence type="ECO:0000256" key="5">
    <source>
        <dbReference type="ARBA" id="ARBA00007417"/>
    </source>
</evidence>
<dbReference type="NCBIfam" id="TIGR00326">
    <property type="entry name" value="eubact_ribD"/>
    <property type="match status" value="1"/>
</dbReference>
<dbReference type="CDD" id="cd01284">
    <property type="entry name" value="Riboflavin_deaminase-reductase"/>
    <property type="match status" value="1"/>
</dbReference>